<evidence type="ECO:0000313" key="3">
    <source>
        <dbReference type="Proteomes" id="UP000319949"/>
    </source>
</evidence>
<gene>
    <name evidence="2" type="ORF">FBZ96_12215</name>
</gene>
<feature type="domain" description="RES" evidence="1">
    <location>
        <begin position="240"/>
        <end position="382"/>
    </location>
</feature>
<sequence>MSDKPVHELYEGFDPENLDTDDVTLCVECAKHPSLKRFVELHAVEGPVCGVCQENGHRYRACAPARKRELTNLIKALIRYHYNEYEYNHHWGGVYGPEGLLVNPNPILEDASSETRTRIPERTHEFLYTLLSAEPYPPVEEGISVYAGHDDGVRGMNFALKEETSPILRSYVARLASQNHFDIEPDLLEFLDEFSGRMTRVVPAGSRFFRARIGIEARYADHSDFGWRRTIVRQPYRGTALSAPPPPRASGGRLNRAGVSFLYLASDAATAAAEVRPHPGHYLSIGEFECRQDVKIASLDADIMQYAGNEHELDLFHFLYSADQLMATPVLPEKAARYSITQLIADCLRQKGFEGVSFRSSIGAGNNLCVFKPGLFASVEGSEVVQRVKSLTYELAAIPMILEPDKADHFRLDD</sequence>
<dbReference type="Pfam" id="PF08808">
    <property type="entry name" value="RES"/>
    <property type="match status" value="1"/>
</dbReference>
<protein>
    <submittedName>
        <fullName evidence="2">RES domain-containing protein</fullName>
    </submittedName>
</protein>
<reference evidence="2 3" key="1">
    <citation type="submission" date="2019-06" db="EMBL/GenBank/DDBJ databases">
        <title>Genomic Encyclopedia of Type Strains, Phase IV (KMG-V): Genome sequencing to study the core and pangenomes of soil and plant-associated prokaryotes.</title>
        <authorList>
            <person name="Whitman W."/>
        </authorList>
    </citation>
    <scope>NUCLEOTIDE SEQUENCE [LARGE SCALE GENOMIC DNA]</scope>
    <source>
        <strain evidence="2 3">BR 510</strain>
    </source>
</reference>
<dbReference type="SMART" id="SM00953">
    <property type="entry name" value="RES"/>
    <property type="match status" value="1"/>
</dbReference>
<accession>A0A560CVV9</accession>
<evidence type="ECO:0000259" key="1">
    <source>
        <dbReference type="SMART" id="SM00953"/>
    </source>
</evidence>
<comment type="caution">
    <text evidence="2">The sequence shown here is derived from an EMBL/GenBank/DDBJ whole genome shotgun (WGS) entry which is preliminary data.</text>
</comment>
<proteinExistence type="predicted"/>
<organism evidence="2 3">
    <name type="scientific">Bradyrhizobium stylosanthis</name>
    <dbReference type="NCBI Taxonomy" id="1803665"/>
    <lineage>
        <taxon>Bacteria</taxon>
        <taxon>Pseudomonadati</taxon>
        <taxon>Pseudomonadota</taxon>
        <taxon>Alphaproteobacteria</taxon>
        <taxon>Hyphomicrobiales</taxon>
        <taxon>Nitrobacteraceae</taxon>
        <taxon>Bradyrhizobium</taxon>
    </lineage>
</organism>
<name>A0A560CVV9_9BRAD</name>
<dbReference type="EMBL" id="VITK01000022">
    <property type="protein sequence ID" value="TWA88999.1"/>
    <property type="molecule type" value="Genomic_DNA"/>
</dbReference>
<dbReference type="Proteomes" id="UP000319949">
    <property type="component" value="Unassembled WGS sequence"/>
</dbReference>
<dbReference type="InterPro" id="IPR014914">
    <property type="entry name" value="RES_dom"/>
</dbReference>
<keyword evidence="3" id="KW-1185">Reference proteome</keyword>
<evidence type="ECO:0000313" key="2">
    <source>
        <dbReference type="EMBL" id="TWA88999.1"/>
    </source>
</evidence>
<dbReference type="OrthoDB" id="648213at2"/>
<dbReference type="RefSeq" id="WP_145670324.1">
    <property type="nucleotide sequence ID" value="NZ_VITK01000022.1"/>
</dbReference>
<dbReference type="AlphaFoldDB" id="A0A560CVV9"/>